<dbReference type="Pfam" id="PF00583">
    <property type="entry name" value="Acetyltransf_1"/>
    <property type="match status" value="1"/>
</dbReference>
<protein>
    <submittedName>
        <fullName evidence="3">Mycothiol acetyltransferase</fullName>
        <ecNumber evidence="3">2.3.1.189</ecNumber>
    </submittedName>
</protein>
<sequence>MDFVIRPVRPGETDAVGELTARVYLDGGLLGGGADDPYLTHLKDARGRAEHAELLVAVDPGDGALLGAVAFVGDGGRYADLAGPGEAEFRMLVVDPDARGRGVGEALVRRCLELAKERGRSRILLSTQQIMHAAHRLYERLGFVRLPERDWHPEPNPTLLLLVYVLDL</sequence>
<dbReference type="AlphaFoldDB" id="A0A7K0CJF4"/>
<evidence type="ECO:0000259" key="2">
    <source>
        <dbReference type="PROSITE" id="PS51186"/>
    </source>
</evidence>
<keyword evidence="3" id="KW-0012">Acyltransferase</keyword>
<dbReference type="SUPFAM" id="SSF55729">
    <property type="entry name" value="Acyl-CoA N-acyltransferases (Nat)"/>
    <property type="match status" value="1"/>
</dbReference>
<dbReference type="GO" id="GO:0008080">
    <property type="term" value="F:N-acetyltransferase activity"/>
    <property type="evidence" value="ECO:0007669"/>
    <property type="project" value="InterPro"/>
</dbReference>
<evidence type="ECO:0000256" key="1">
    <source>
        <dbReference type="ARBA" id="ARBA00022679"/>
    </source>
</evidence>
<gene>
    <name evidence="3" type="primary">mshD_6</name>
    <name evidence="3" type="ORF">SRB5_37600</name>
</gene>
<dbReference type="PANTHER" id="PTHR13947:SF37">
    <property type="entry name" value="LD18367P"/>
    <property type="match status" value="1"/>
</dbReference>
<name>A0A7K0CJF4_9ACTN</name>
<proteinExistence type="predicted"/>
<dbReference type="GO" id="GO:0035447">
    <property type="term" value="F:mycothiol synthase activity"/>
    <property type="evidence" value="ECO:0007669"/>
    <property type="project" value="UniProtKB-EC"/>
</dbReference>
<keyword evidence="1 3" id="KW-0808">Transferase</keyword>
<evidence type="ECO:0000313" key="3">
    <source>
        <dbReference type="EMBL" id="MQY13610.1"/>
    </source>
</evidence>
<dbReference type="EC" id="2.3.1.189" evidence="3"/>
<dbReference type="Gene3D" id="3.40.630.30">
    <property type="match status" value="1"/>
</dbReference>
<dbReference type="PANTHER" id="PTHR13947">
    <property type="entry name" value="GNAT FAMILY N-ACETYLTRANSFERASE"/>
    <property type="match status" value="1"/>
</dbReference>
<dbReference type="OrthoDB" id="273614at2"/>
<feature type="domain" description="N-acetyltransferase" evidence="2">
    <location>
        <begin position="3"/>
        <end position="168"/>
    </location>
</feature>
<evidence type="ECO:0000313" key="4">
    <source>
        <dbReference type="Proteomes" id="UP000466345"/>
    </source>
</evidence>
<keyword evidence="4" id="KW-1185">Reference proteome</keyword>
<dbReference type="CDD" id="cd04301">
    <property type="entry name" value="NAT_SF"/>
    <property type="match status" value="1"/>
</dbReference>
<dbReference type="Proteomes" id="UP000466345">
    <property type="component" value="Unassembled WGS sequence"/>
</dbReference>
<organism evidence="3 4">
    <name type="scientific">Streptomyces smaragdinus</name>
    <dbReference type="NCBI Taxonomy" id="2585196"/>
    <lineage>
        <taxon>Bacteria</taxon>
        <taxon>Bacillati</taxon>
        <taxon>Actinomycetota</taxon>
        <taxon>Actinomycetes</taxon>
        <taxon>Kitasatosporales</taxon>
        <taxon>Streptomycetaceae</taxon>
        <taxon>Streptomyces</taxon>
    </lineage>
</organism>
<dbReference type="InterPro" id="IPR016181">
    <property type="entry name" value="Acyl_CoA_acyltransferase"/>
</dbReference>
<dbReference type="InterPro" id="IPR000182">
    <property type="entry name" value="GNAT_dom"/>
</dbReference>
<dbReference type="EMBL" id="WEGJ01000014">
    <property type="protein sequence ID" value="MQY13610.1"/>
    <property type="molecule type" value="Genomic_DNA"/>
</dbReference>
<comment type="caution">
    <text evidence="3">The sequence shown here is derived from an EMBL/GenBank/DDBJ whole genome shotgun (WGS) entry which is preliminary data.</text>
</comment>
<dbReference type="RefSeq" id="WP_153453512.1">
    <property type="nucleotide sequence ID" value="NZ_WEGJ01000014.1"/>
</dbReference>
<accession>A0A7K0CJF4</accession>
<dbReference type="PROSITE" id="PS51186">
    <property type="entry name" value="GNAT"/>
    <property type="match status" value="1"/>
</dbReference>
<reference evidence="3 4" key="1">
    <citation type="submission" date="2019-10" db="EMBL/GenBank/DDBJ databases">
        <title>Streptomyces smaragdinus sp. nov. and Streptomyces fabii sp. nov., isolated from the gut of fungus growing-termite Macrotermes natalensis.</title>
        <authorList>
            <person name="Schwitalla J."/>
            <person name="Benndorf R."/>
            <person name="Martin K."/>
            <person name="De Beer W."/>
            <person name="Kaster A.-K."/>
            <person name="Vollmers J."/>
            <person name="Poulsen M."/>
            <person name="Beemelmanns C."/>
        </authorList>
    </citation>
    <scope>NUCLEOTIDE SEQUENCE [LARGE SCALE GENOMIC DNA]</scope>
    <source>
        <strain evidence="3 4">RB5</strain>
    </source>
</reference>
<dbReference type="InterPro" id="IPR050769">
    <property type="entry name" value="NAT_camello-type"/>
</dbReference>